<dbReference type="GO" id="GO:0032446">
    <property type="term" value="P:protein modification by small protein conjugation"/>
    <property type="evidence" value="ECO:0007669"/>
    <property type="project" value="UniProtKB-ARBA"/>
</dbReference>
<dbReference type="OrthoDB" id="6508832at2759"/>
<evidence type="ECO:0000256" key="2">
    <source>
        <dbReference type="ARBA" id="ARBA00022729"/>
    </source>
</evidence>
<keyword evidence="3" id="KW-0833">Ubl conjugation pathway</keyword>
<name>A0A0V1MSY4_9BILA</name>
<dbReference type="AlphaFoldDB" id="A0A0V1MSY4"/>
<dbReference type="GO" id="GO:0005576">
    <property type="term" value="C:extracellular region"/>
    <property type="evidence" value="ECO:0007669"/>
    <property type="project" value="InterPro"/>
</dbReference>
<dbReference type="PRINTS" id="PR00276">
    <property type="entry name" value="INSULINFAMLY"/>
</dbReference>
<feature type="domain" description="UBC core" evidence="4">
    <location>
        <begin position="164"/>
        <end position="297"/>
    </location>
</feature>
<keyword evidence="6" id="KW-1185">Reference proteome</keyword>
<dbReference type="InterPro" id="IPR016179">
    <property type="entry name" value="Insulin-like"/>
</dbReference>
<dbReference type="InterPro" id="IPR000608">
    <property type="entry name" value="UBC"/>
</dbReference>
<gene>
    <name evidence="5" type="primary">Ube2v2</name>
    <name evidence="5" type="ORF">T10_10933</name>
</gene>
<dbReference type="Gene3D" id="1.10.100.10">
    <property type="entry name" value="Insulin-like"/>
    <property type="match status" value="1"/>
</dbReference>
<dbReference type="PANTHER" id="PTHR24067">
    <property type="entry name" value="UBIQUITIN-CONJUGATING ENZYME E2"/>
    <property type="match status" value="1"/>
</dbReference>
<dbReference type="SUPFAM" id="SSF56994">
    <property type="entry name" value="Insulin-like"/>
    <property type="match status" value="1"/>
</dbReference>
<organism evidence="5 6">
    <name type="scientific">Trichinella papuae</name>
    <dbReference type="NCBI Taxonomy" id="268474"/>
    <lineage>
        <taxon>Eukaryota</taxon>
        <taxon>Metazoa</taxon>
        <taxon>Ecdysozoa</taxon>
        <taxon>Nematoda</taxon>
        <taxon>Enoplea</taxon>
        <taxon>Dorylaimia</taxon>
        <taxon>Trichinellida</taxon>
        <taxon>Trichinellidae</taxon>
        <taxon>Trichinella</taxon>
    </lineage>
</organism>
<protein>
    <submittedName>
        <fullName evidence="5">Ubiquitin-conjugating enzyme E2 variant 2</fullName>
    </submittedName>
</protein>
<dbReference type="SMART" id="SM00212">
    <property type="entry name" value="UBCc"/>
    <property type="match status" value="1"/>
</dbReference>
<dbReference type="CDD" id="cd23807">
    <property type="entry name" value="UEV_UBE2V"/>
    <property type="match status" value="1"/>
</dbReference>
<comment type="caution">
    <text evidence="5">The sequence shown here is derived from an EMBL/GenBank/DDBJ whole genome shotgun (WGS) entry which is preliminary data.</text>
</comment>
<evidence type="ECO:0000256" key="3">
    <source>
        <dbReference type="ARBA" id="ARBA00022786"/>
    </source>
</evidence>
<dbReference type="STRING" id="268474.A0A0V1MSY4"/>
<dbReference type="InterPro" id="IPR016135">
    <property type="entry name" value="UBQ-conjugating_enzyme/RWD"/>
</dbReference>
<dbReference type="Proteomes" id="UP000054843">
    <property type="component" value="Unassembled WGS sequence"/>
</dbReference>
<dbReference type="PROSITE" id="PS50127">
    <property type="entry name" value="UBC_2"/>
    <property type="match status" value="1"/>
</dbReference>
<keyword evidence="2" id="KW-0732">Signal</keyword>
<evidence type="ECO:0000256" key="1">
    <source>
        <dbReference type="ARBA" id="ARBA00009034"/>
    </source>
</evidence>
<dbReference type="InterPro" id="IPR036438">
    <property type="entry name" value="Insulin-like_sf"/>
</dbReference>
<dbReference type="FunFam" id="3.10.110.10:FF:000026">
    <property type="entry name" value="Ubiquitin-conjugating enzyme E2 variant"/>
    <property type="match status" value="1"/>
</dbReference>
<dbReference type="EMBL" id="JYDO01000045">
    <property type="protein sequence ID" value="KRZ74855.1"/>
    <property type="molecule type" value="Genomic_DNA"/>
</dbReference>
<evidence type="ECO:0000313" key="6">
    <source>
        <dbReference type="Proteomes" id="UP000054843"/>
    </source>
</evidence>
<dbReference type="InterPro" id="IPR050113">
    <property type="entry name" value="Ub_conjugating_enzyme"/>
</dbReference>
<proteinExistence type="inferred from homology"/>
<dbReference type="GO" id="GO:0005179">
    <property type="term" value="F:hormone activity"/>
    <property type="evidence" value="ECO:0007669"/>
    <property type="project" value="InterPro"/>
</dbReference>
<sequence length="297" mass="33597">MKIVYGRPGNTQMRLCGNKLMNVLKRLCDHQYATPASRSWRADSDHLVTQTRSGIVQECCLKQCSYTYLLSFCDAQMSADGQPNTITNEVSVEKIAEATGVRHNPLSSTPRRFNGTDKCSLSISIYLFASLKVDPNNHKILRFLTGRSVYSCGLIAKLFAHCVPRNFRLLEELEEGQKGKGDGTISWGLYDDEDMTLSLWRCVIIGPPRTPYENRVYNLAIECGEDYPNDPPVVRFISKINLSGINSTTGLVDRSSVSVLSRWQKNHTIRHVLEDIQKIMTAKENQRLQQPPEGLYY</sequence>
<dbReference type="InterPro" id="IPR022353">
    <property type="entry name" value="Insulin_CS"/>
</dbReference>
<dbReference type="PROSITE" id="PS00262">
    <property type="entry name" value="INSULIN"/>
    <property type="match status" value="1"/>
</dbReference>
<accession>A0A0V1MSY4</accession>
<dbReference type="SMART" id="SM00078">
    <property type="entry name" value="IlGF"/>
    <property type="match status" value="1"/>
</dbReference>
<evidence type="ECO:0000259" key="4">
    <source>
        <dbReference type="PROSITE" id="PS50127"/>
    </source>
</evidence>
<comment type="similarity">
    <text evidence="1">Belongs to the insulin family.</text>
</comment>
<dbReference type="InterPro" id="IPR022352">
    <property type="entry name" value="Ins/IGF/rlx"/>
</dbReference>
<dbReference type="Gene3D" id="3.10.110.10">
    <property type="entry name" value="Ubiquitin Conjugating Enzyme"/>
    <property type="match status" value="1"/>
</dbReference>
<dbReference type="CDD" id="cd04366">
    <property type="entry name" value="IlGF_insulin_bombyxin_like"/>
    <property type="match status" value="1"/>
</dbReference>
<evidence type="ECO:0000313" key="5">
    <source>
        <dbReference type="EMBL" id="KRZ74855.1"/>
    </source>
</evidence>
<dbReference type="SUPFAM" id="SSF54495">
    <property type="entry name" value="UBC-like"/>
    <property type="match status" value="1"/>
</dbReference>
<reference evidence="5 6" key="1">
    <citation type="submission" date="2015-01" db="EMBL/GenBank/DDBJ databases">
        <title>Evolution of Trichinella species and genotypes.</title>
        <authorList>
            <person name="Korhonen P.K."/>
            <person name="Edoardo P."/>
            <person name="Giuseppe L.R."/>
            <person name="Gasser R.B."/>
        </authorList>
    </citation>
    <scope>NUCLEOTIDE SEQUENCE [LARGE SCALE GENOMIC DNA]</scope>
    <source>
        <strain evidence="5">ISS1980</strain>
    </source>
</reference>
<dbReference type="Pfam" id="PF00179">
    <property type="entry name" value="UQ_con"/>
    <property type="match status" value="1"/>
</dbReference>